<comment type="subcellular location">
    <subcellularLocation>
        <location evidence="1 8">Cell membrane</location>
        <topology evidence="1 8">Multi-pass membrane protein</topology>
    </subcellularLocation>
</comment>
<evidence type="ECO:0000256" key="5">
    <source>
        <dbReference type="ARBA" id="ARBA00022692"/>
    </source>
</evidence>
<feature type="transmembrane region" description="Helical" evidence="8">
    <location>
        <begin position="196"/>
        <end position="216"/>
    </location>
</feature>
<name>A0A6G7CQA4_9VIBR</name>
<accession>A0A6G7CQA4</accession>
<evidence type="ECO:0000256" key="4">
    <source>
        <dbReference type="ARBA" id="ARBA00022475"/>
    </source>
</evidence>
<evidence type="ECO:0000256" key="3">
    <source>
        <dbReference type="ARBA" id="ARBA00022448"/>
    </source>
</evidence>
<sequence>MLDLNELFNGYSQGIVTLLIVTAFFTSMFTASFGAGGGVMMLGVMAQVVPPQIIIPLHGFIQLGSNSGRAIMSWKHIDWKLISMFAPGVVLGAIIGFFVLVSLPPEVMYLSIAGFILFLCWGPKIPSVALGKTGVLVAGLVTSFVGLFVGASGPLVGAFVKQVHIARLTTIATFAIAMSLQHVTKLMVFGIAGFEFMPWLPLLILMIVSGSLGTWVGLKFVKRMSDVYFNRVFNIVLTCLALRLIWQALFA</sequence>
<comment type="similarity">
    <text evidence="2 8">Belongs to the 4-toluene sulfonate uptake permease (TSUP) (TC 2.A.102) family.</text>
</comment>
<proteinExistence type="inferred from homology"/>
<gene>
    <name evidence="9" type="ORF">G5S32_20160</name>
</gene>
<evidence type="ECO:0000313" key="10">
    <source>
        <dbReference type="Proteomes" id="UP000503003"/>
    </source>
</evidence>
<keyword evidence="5 8" id="KW-0812">Transmembrane</keyword>
<feature type="transmembrane region" description="Helical" evidence="8">
    <location>
        <begin position="135"/>
        <end position="159"/>
    </location>
</feature>
<dbReference type="InterPro" id="IPR052017">
    <property type="entry name" value="TSUP"/>
</dbReference>
<dbReference type="InterPro" id="IPR002781">
    <property type="entry name" value="TM_pro_TauE-like"/>
</dbReference>
<keyword evidence="3" id="KW-0813">Transport</keyword>
<organism evidence="9 10">
    <name type="scientific">Vibrio ziniensis</name>
    <dbReference type="NCBI Taxonomy" id="2711221"/>
    <lineage>
        <taxon>Bacteria</taxon>
        <taxon>Pseudomonadati</taxon>
        <taxon>Pseudomonadota</taxon>
        <taxon>Gammaproteobacteria</taxon>
        <taxon>Vibrionales</taxon>
        <taxon>Vibrionaceae</taxon>
        <taxon>Vibrio</taxon>
    </lineage>
</organism>
<evidence type="ECO:0000313" key="9">
    <source>
        <dbReference type="EMBL" id="QIH44264.1"/>
    </source>
</evidence>
<dbReference type="PANTHER" id="PTHR30269">
    <property type="entry name" value="TRANSMEMBRANE PROTEIN YFCA"/>
    <property type="match status" value="1"/>
</dbReference>
<keyword evidence="4 8" id="KW-1003">Cell membrane</keyword>
<evidence type="ECO:0000256" key="1">
    <source>
        <dbReference type="ARBA" id="ARBA00004651"/>
    </source>
</evidence>
<evidence type="ECO:0000256" key="6">
    <source>
        <dbReference type="ARBA" id="ARBA00022989"/>
    </source>
</evidence>
<dbReference type="PANTHER" id="PTHR30269:SF37">
    <property type="entry name" value="MEMBRANE TRANSPORTER PROTEIN"/>
    <property type="match status" value="1"/>
</dbReference>
<dbReference type="GO" id="GO:0005886">
    <property type="term" value="C:plasma membrane"/>
    <property type="evidence" value="ECO:0007669"/>
    <property type="project" value="UniProtKB-SubCell"/>
</dbReference>
<dbReference type="EMBL" id="CP049332">
    <property type="protein sequence ID" value="QIH44264.1"/>
    <property type="molecule type" value="Genomic_DNA"/>
</dbReference>
<protein>
    <recommendedName>
        <fullName evidence="8">Probable membrane transporter protein</fullName>
    </recommendedName>
</protein>
<feature type="transmembrane region" description="Helical" evidence="8">
    <location>
        <begin position="12"/>
        <end position="33"/>
    </location>
</feature>
<keyword evidence="10" id="KW-1185">Reference proteome</keyword>
<feature type="transmembrane region" description="Helical" evidence="8">
    <location>
        <begin position="165"/>
        <end position="184"/>
    </location>
</feature>
<keyword evidence="7 8" id="KW-0472">Membrane</keyword>
<reference evidence="9 10" key="1">
    <citation type="submission" date="2020-02" db="EMBL/GenBank/DDBJ databases">
        <title>A complete genome of a marine bacterium Vibrio sp. ZWAL4003 isolated from the mangrove sediment with the ability to degrade polysaccharides.</title>
        <authorList>
            <person name="Wu J."/>
            <person name="Qu W."/>
            <person name="Zeng R."/>
        </authorList>
    </citation>
    <scope>NUCLEOTIDE SEQUENCE [LARGE SCALE GENOMIC DNA]</scope>
    <source>
        <strain evidence="9 10">ZWAL4003</strain>
    </source>
</reference>
<evidence type="ECO:0000256" key="8">
    <source>
        <dbReference type="RuleBase" id="RU363041"/>
    </source>
</evidence>
<evidence type="ECO:0000256" key="7">
    <source>
        <dbReference type="ARBA" id="ARBA00023136"/>
    </source>
</evidence>
<dbReference type="Proteomes" id="UP000503003">
    <property type="component" value="Chromosome 2"/>
</dbReference>
<dbReference type="Pfam" id="PF01925">
    <property type="entry name" value="TauE"/>
    <property type="match status" value="1"/>
</dbReference>
<dbReference type="KEGG" id="vzi:G5S32_20160"/>
<evidence type="ECO:0000256" key="2">
    <source>
        <dbReference type="ARBA" id="ARBA00009142"/>
    </source>
</evidence>
<feature type="transmembrane region" description="Helical" evidence="8">
    <location>
        <begin position="228"/>
        <end position="246"/>
    </location>
</feature>
<feature type="transmembrane region" description="Helical" evidence="8">
    <location>
        <begin position="81"/>
        <end position="101"/>
    </location>
</feature>
<dbReference type="RefSeq" id="WP_165313924.1">
    <property type="nucleotide sequence ID" value="NZ_CP049332.1"/>
</dbReference>
<feature type="transmembrane region" description="Helical" evidence="8">
    <location>
        <begin position="39"/>
        <end position="61"/>
    </location>
</feature>
<dbReference type="AlphaFoldDB" id="A0A6G7CQA4"/>
<keyword evidence="6 8" id="KW-1133">Transmembrane helix</keyword>